<dbReference type="InterPro" id="IPR007452">
    <property type="entry name" value="TamB_C"/>
</dbReference>
<evidence type="ECO:0000256" key="1">
    <source>
        <dbReference type="ARBA" id="ARBA00004167"/>
    </source>
</evidence>
<keyword evidence="4" id="KW-0472">Membrane</keyword>
<dbReference type="Proteomes" id="UP001215231">
    <property type="component" value="Chromosome"/>
</dbReference>
<keyword evidence="2" id="KW-0812">Transmembrane</keyword>
<evidence type="ECO:0000313" key="7">
    <source>
        <dbReference type="Proteomes" id="UP001215231"/>
    </source>
</evidence>
<evidence type="ECO:0000256" key="3">
    <source>
        <dbReference type="ARBA" id="ARBA00022989"/>
    </source>
</evidence>
<name>A0ABY7V9U4_9GAMM</name>
<dbReference type="RefSeq" id="WP_274049651.1">
    <property type="nucleotide sequence ID" value="NZ_CP059693.1"/>
</dbReference>
<protein>
    <submittedName>
        <fullName evidence="6">Translocation/assembly module TamB domain-containing protein</fullName>
    </submittedName>
</protein>
<evidence type="ECO:0000256" key="4">
    <source>
        <dbReference type="ARBA" id="ARBA00023136"/>
    </source>
</evidence>
<dbReference type="EMBL" id="CP059693">
    <property type="protein sequence ID" value="WDE09687.1"/>
    <property type="molecule type" value="Genomic_DNA"/>
</dbReference>
<feature type="domain" description="Translocation and assembly module TamB C-terminal" evidence="5">
    <location>
        <begin position="876"/>
        <end position="1206"/>
    </location>
</feature>
<evidence type="ECO:0000256" key="2">
    <source>
        <dbReference type="ARBA" id="ARBA00022692"/>
    </source>
</evidence>
<comment type="subcellular location">
    <subcellularLocation>
        <location evidence="1">Membrane</location>
        <topology evidence="1">Single-pass membrane protein</topology>
    </subcellularLocation>
</comment>
<sequence>MSRTVKGLNLLLTLLMICSLLVLSWLITSESGLQWLVNRVNSQQAQLKLGQASGTLNSGVRLTALHWRQGERQLKADGLELQCRWLMLIYRRLECERITIGAIEYTGGFDAAPWPRDAKLPDLPVFELPFSASIGKLALDAFHYRELERTGQTVKDYRLSQLKAAKLALQSRELTLKSLQLNMLGHRLTLAGKLQLAKQWRHQLALSLSGPELELSLRSGGEIASSSTLAVSFNSPAALTLKSDWRWQQGLQLSEGLIRAQQQPITWRQKKAFLDTLAVKFNLAWPKLTAQGALTADMPWLSTFSLDTETIIANVLNWQAEADIQLQLAAKLDDRQVKKIAGPWLPSPSEQHQGQASWPVSAQLQANVLDGIFTLKSVHADIGELAATASGQFALPSPLTQDFSLKGKLQAGTFTALDGVKADKLALSWQLNRQQQEWHLASQGNIGFLAFGDFSAENLDWALDFNRHWQGRLGAQSLRHNGLTIKHPGLTVSGEAKRHKVKFSAETAENQALALAFDGELTAPLWQSKPSPANKPFWLLTNIEANLPLVQNAVAVTGQQAQVSAEKLAIKHLCLSGQGRLCLSGDYSRDAWQLDASFRHWRIAPVIREAKAWLASSIPSFDGELDGEINGQMMLAGTGGQIKAAAADLDIPALTLATPAIGLKWRQLAIKSRQGQELTAVWQGHGALLNSSDWQSQLEAPSGELSLTFSPDKALTLALKQTDIKWFLPTPVNGGADSAAWHAIRIPRLHFDSILTDEQVKGRLDLRLPDEDHIKAQFTGQWPLTDLSAITGTLAVNLHQFDWLKDRQGRLDQVEMHLQQKFAVSGTWQQPRLDGSGVLDIKRLVIDEWGIDINNSQVTLNSRQDQLSLSGKLHHRQGALTLSGKSSLAAPFSAELALEGQEVSLNSSQDHQLVVSPQLQLHYQQQHLDVKGKIAIEQADIIVTGLLDRAVAVSEDQQLVGEPADTVSPYGYQLDIKLVAGDKVRIRGLGLKSGITGMLTAQAQTGQPPALYGQLDLTGGKFEVYKQTLDIVRGQLLFLGAADNPGIQFQATRNIDDLTVGVIVDGTANKPRLRLFSSPAMAQENVLSLLITGRAIGSLSQNEGSALANAAIGLGIEGANKLVQKIGDQLGIDSLWLSSKHVGNGTRVDIGAKINSRLNVRYGTGIDADNDIEAGWIIEYRLSPGISLEAISGDEISTSINYKKQFGGTKDKQEK</sequence>
<dbReference type="Pfam" id="PF04357">
    <property type="entry name" value="TamB"/>
    <property type="match status" value="1"/>
</dbReference>
<keyword evidence="3" id="KW-1133">Transmembrane helix</keyword>
<evidence type="ECO:0000259" key="5">
    <source>
        <dbReference type="Pfam" id="PF04357"/>
    </source>
</evidence>
<proteinExistence type="predicted"/>
<organism evidence="6 7">
    <name type="scientific">Thalassomonas haliotis</name>
    <dbReference type="NCBI Taxonomy" id="485448"/>
    <lineage>
        <taxon>Bacteria</taxon>
        <taxon>Pseudomonadati</taxon>
        <taxon>Pseudomonadota</taxon>
        <taxon>Gammaproteobacteria</taxon>
        <taxon>Alteromonadales</taxon>
        <taxon>Colwelliaceae</taxon>
        <taxon>Thalassomonas</taxon>
    </lineage>
</organism>
<evidence type="ECO:0000313" key="6">
    <source>
        <dbReference type="EMBL" id="WDE09687.1"/>
    </source>
</evidence>
<keyword evidence="7" id="KW-1185">Reference proteome</keyword>
<dbReference type="PANTHER" id="PTHR36985">
    <property type="entry name" value="TRANSLOCATION AND ASSEMBLY MODULE SUBUNIT TAMB"/>
    <property type="match status" value="1"/>
</dbReference>
<accession>A0ABY7V9U4</accession>
<reference evidence="6 7" key="1">
    <citation type="journal article" date="2022" name="Mar. Drugs">
        <title>Bioassay-Guided Fractionation Leads to the Detection of Cholic Acid Generated by the Rare Thalassomonas sp.</title>
        <authorList>
            <person name="Pheiffer F."/>
            <person name="Schneider Y.K."/>
            <person name="Hansen E.H."/>
            <person name="Andersen J.H."/>
            <person name="Isaksson J."/>
            <person name="Busche T."/>
            <person name="R C."/>
            <person name="Kalinowski J."/>
            <person name="Zyl L.V."/>
            <person name="Trindade M."/>
        </authorList>
    </citation>
    <scope>NUCLEOTIDE SEQUENCE [LARGE SCALE GENOMIC DNA]</scope>
    <source>
        <strain evidence="6 7">A5K-61T</strain>
    </source>
</reference>
<dbReference type="PANTHER" id="PTHR36985:SF1">
    <property type="entry name" value="TRANSLOCATION AND ASSEMBLY MODULE SUBUNIT TAMB"/>
    <property type="match status" value="1"/>
</dbReference>
<gene>
    <name evidence="6" type="ORF">H3N35_15295</name>
</gene>